<evidence type="ECO:0000313" key="2">
    <source>
        <dbReference type="EMBL" id="JAT38806.1"/>
    </source>
</evidence>
<evidence type="ECO:0000256" key="1">
    <source>
        <dbReference type="SAM" id="MobiDB-lite"/>
    </source>
</evidence>
<evidence type="ECO:0008006" key="3">
    <source>
        <dbReference type="Google" id="ProtNLM"/>
    </source>
</evidence>
<name>A0A1B6MSB2_9HEMI</name>
<feature type="non-terminal residue" evidence="2">
    <location>
        <position position="1"/>
    </location>
</feature>
<reference evidence="2" key="1">
    <citation type="submission" date="2015-11" db="EMBL/GenBank/DDBJ databases">
        <title>De novo transcriptome assembly of four potential Pierce s Disease insect vectors from Arizona vineyards.</title>
        <authorList>
            <person name="Tassone E.E."/>
        </authorList>
    </citation>
    <scope>NUCLEOTIDE SEQUENCE</scope>
</reference>
<dbReference type="EMBL" id="GEBQ01001171">
    <property type="protein sequence ID" value="JAT38806.1"/>
    <property type="molecule type" value="Transcribed_RNA"/>
</dbReference>
<feature type="region of interest" description="Disordered" evidence="1">
    <location>
        <begin position="1"/>
        <end position="32"/>
    </location>
</feature>
<sequence>TSKGGTKSSGRKQSPRKQLYRETIDSGPSSHVKKTLFSESHKTSHQTNPQVLSTLNFIRASMSKQSEVLAQHGEMLAQIIDKLNSTAPAIERRAVEATHFDFPLKTKEDVFTLETRLQDPEQSDTLVLHLTRLGGSNVGDVTKRMLRQLLTNGA</sequence>
<protein>
    <recommendedName>
        <fullName evidence="3">DUF4806 domain-containing protein</fullName>
    </recommendedName>
</protein>
<dbReference type="AlphaFoldDB" id="A0A1B6MSB2"/>
<dbReference type="PANTHER" id="PTHR34153:SF2">
    <property type="entry name" value="SI:CH211-262H13.3-RELATED"/>
    <property type="match status" value="1"/>
</dbReference>
<organism evidence="2">
    <name type="scientific">Graphocephala atropunctata</name>
    <dbReference type="NCBI Taxonomy" id="36148"/>
    <lineage>
        <taxon>Eukaryota</taxon>
        <taxon>Metazoa</taxon>
        <taxon>Ecdysozoa</taxon>
        <taxon>Arthropoda</taxon>
        <taxon>Hexapoda</taxon>
        <taxon>Insecta</taxon>
        <taxon>Pterygota</taxon>
        <taxon>Neoptera</taxon>
        <taxon>Paraneoptera</taxon>
        <taxon>Hemiptera</taxon>
        <taxon>Auchenorrhyncha</taxon>
        <taxon>Membracoidea</taxon>
        <taxon>Cicadellidae</taxon>
        <taxon>Cicadellinae</taxon>
        <taxon>Cicadellini</taxon>
        <taxon>Graphocephala</taxon>
    </lineage>
</organism>
<accession>A0A1B6MSB2</accession>
<dbReference type="PANTHER" id="PTHR34153">
    <property type="entry name" value="SI:CH211-262H13.3-RELATED-RELATED"/>
    <property type="match status" value="1"/>
</dbReference>
<feature type="non-terminal residue" evidence="2">
    <location>
        <position position="154"/>
    </location>
</feature>
<proteinExistence type="predicted"/>
<gene>
    <name evidence="2" type="ORF">g.6049</name>
</gene>